<evidence type="ECO:0000313" key="3">
    <source>
        <dbReference type="EMBL" id="KAL0305498.1"/>
    </source>
</evidence>
<protein>
    <recommendedName>
        <fullName evidence="4">Transmembrane protein</fullName>
    </recommendedName>
</protein>
<name>A0AAW2KI38_SESRA</name>
<reference evidence="3" key="2">
    <citation type="journal article" date="2024" name="Plant">
        <title>Genomic evolution and insights into agronomic trait innovations of Sesamum species.</title>
        <authorList>
            <person name="Miao H."/>
            <person name="Wang L."/>
            <person name="Qu L."/>
            <person name="Liu H."/>
            <person name="Sun Y."/>
            <person name="Le M."/>
            <person name="Wang Q."/>
            <person name="Wei S."/>
            <person name="Zheng Y."/>
            <person name="Lin W."/>
            <person name="Duan Y."/>
            <person name="Cao H."/>
            <person name="Xiong S."/>
            <person name="Wang X."/>
            <person name="Wei L."/>
            <person name="Li C."/>
            <person name="Ma Q."/>
            <person name="Ju M."/>
            <person name="Zhao R."/>
            <person name="Li G."/>
            <person name="Mu C."/>
            <person name="Tian Q."/>
            <person name="Mei H."/>
            <person name="Zhang T."/>
            <person name="Gao T."/>
            <person name="Zhang H."/>
        </authorList>
    </citation>
    <scope>NUCLEOTIDE SEQUENCE</scope>
    <source>
        <strain evidence="3">G02</strain>
    </source>
</reference>
<reference evidence="3" key="1">
    <citation type="submission" date="2020-06" db="EMBL/GenBank/DDBJ databases">
        <authorList>
            <person name="Li T."/>
            <person name="Hu X."/>
            <person name="Zhang T."/>
            <person name="Song X."/>
            <person name="Zhang H."/>
            <person name="Dai N."/>
            <person name="Sheng W."/>
            <person name="Hou X."/>
            <person name="Wei L."/>
        </authorList>
    </citation>
    <scope>NUCLEOTIDE SEQUENCE</scope>
    <source>
        <strain evidence="3">G02</strain>
        <tissue evidence="3">Leaf</tissue>
    </source>
</reference>
<feature type="compositionally biased region" description="Basic and acidic residues" evidence="1">
    <location>
        <begin position="80"/>
        <end position="91"/>
    </location>
</feature>
<feature type="signal peptide" evidence="2">
    <location>
        <begin position="1"/>
        <end position="26"/>
    </location>
</feature>
<keyword evidence="2" id="KW-0732">Signal</keyword>
<feature type="chain" id="PRO_5043789016" description="Transmembrane protein" evidence="2">
    <location>
        <begin position="27"/>
        <end position="154"/>
    </location>
</feature>
<sequence>MAAGCYNSKIVSISLVFVLSLIISFACPTTPLLTHANNFQPCTAPPGSVLQTDDYSGRRIKNSAPHHQLFLNSNNSPRKNKNEKGNYDHDLSSTSKNNKHIMKRKRINNLDARRFSAMLPKGYVPPSGSSPCHNVYPNTVTFFCDLSDHQIRQP</sequence>
<comment type="caution">
    <text evidence="3">The sequence shown here is derived from an EMBL/GenBank/DDBJ whole genome shotgun (WGS) entry which is preliminary data.</text>
</comment>
<organism evidence="3">
    <name type="scientific">Sesamum radiatum</name>
    <name type="common">Black benniseed</name>
    <dbReference type="NCBI Taxonomy" id="300843"/>
    <lineage>
        <taxon>Eukaryota</taxon>
        <taxon>Viridiplantae</taxon>
        <taxon>Streptophyta</taxon>
        <taxon>Embryophyta</taxon>
        <taxon>Tracheophyta</taxon>
        <taxon>Spermatophyta</taxon>
        <taxon>Magnoliopsida</taxon>
        <taxon>eudicotyledons</taxon>
        <taxon>Gunneridae</taxon>
        <taxon>Pentapetalae</taxon>
        <taxon>asterids</taxon>
        <taxon>lamiids</taxon>
        <taxon>Lamiales</taxon>
        <taxon>Pedaliaceae</taxon>
        <taxon>Sesamum</taxon>
    </lineage>
</organism>
<evidence type="ECO:0000256" key="1">
    <source>
        <dbReference type="SAM" id="MobiDB-lite"/>
    </source>
</evidence>
<dbReference type="EMBL" id="JACGWJ010000028">
    <property type="protein sequence ID" value="KAL0305498.1"/>
    <property type="molecule type" value="Genomic_DNA"/>
</dbReference>
<evidence type="ECO:0000256" key="2">
    <source>
        <dbReference type="SAM" id="SignalP"/>
    </source>
</evidence>
<feature type="region of interest" description="Disordered" evidence="1">
    <location>
        <begin position="66"/>
        <end position="95"/>
    </location>
</feature>
<dbReference type="AlphaFoldDB" id="A0AAW2KI38"/>
<gene>
    <name evidence="3" type="ORF">Sradi_5967100</name>
</gene>
<proteinExistence type="predicted"/>
<evidence type="ECO:0008006" key="4">
    <source>
        <dbReference type="Google" id="ProtNLM"/>
    </source>
</evidence>
<accession>A0AAW2KI38</accession>